<proteinExistence type="predicted"/>
<protein>
    <submittedName>
        <fullName evidence="2">Integrating conjugative element, PFGI_1 class, ParB family protein</fullName>
    </submittedName>
</protein>
<dbReference type="RefSeq" id="WP_126599232.1">
    <property type="nucleotide sequence ID" value="NZ_LR134510.1"/>
</dbReference>
<keyword evidence="1" id="KW-0175">Coiled coil</keyword>
<dbReference type="GO" id="GO:0005694">
    <property type="term" value="C:chromosome"/>
    <property type="evidence" value="ECO:0007669"/>
    <property type="project" value="TreeGrafter"/>
</dbReference>
<dbReference type="SUPFAM" id="SSF110849">
    <property type="entry name" value="ParB/Sulfiredoxin"/>
    <property type="match status" value="1"/>
</dbReference>
<dbReference type="PANTHER" id="PTHR33375">
    <property type="entry name" value="CHROMOSOME-PARTITIONING PROTEIN PARB-RELATED"/>
    <property type="match status" value="1"/>
</dbReference>
<evidence type="ECO:0000313" key="2">
    <source>
        <dbReference type="EMBL" id="VEJ09364.1"/>
    </source>
</evidence>
<name>A0A448TTN0_9PAST</name>
<keyword evidence="3" id="KW-1185">Reference proteome</keyword>
<gene>
    <name evidence="2" type="ORF">NCTC12871_00817</name>
</gene>
<dbReference type="NCBIfam" id="TIGR03764">
    <property type="entry name" value="ICE_PFGI_1_parB"/>
    <property type="match status" value="1"/>
</dbReference>
<evidence type="ECO:0000256" key="1">
    <source>
        <dbReference type="SAM" id="Coils"/>
    </source>
</evidence>
<feature type="coiled-coil region" evidence="1">
    <location>
        <begin position="396"/>
        <end position="423"/>
    </location>
</feature>
<dbReference type="InterPro" id="IPR036086">
    <property type="entry name" value="ParB/Sulfiredoxin_sf"/>
</dbReference>
<dbReference type="EMBL" id="LR134510">
    <property type="protein sequence ID" value="VEJ09364.1"/>
    <property type="molecule type" value="Genomic_DNA"/>
</dbReference>
<dbReference type="InterPro" id="IPR050336">
    <property type="entry name" value="Chromosome_partition/occlusion"/>
</dbReference>
<dbReference type="PANTHER" id="PTHR33375:SF1">
    <property type="entry name" value="CHROMOSOME-PARTITIONING PROTEIN PARB-RELATED"/>
    <property type="match status" value="1"/>
</dbReference>
<sequence length="556" mass="64120">MRNLNKEQRKNQLLQALQTPAIQNNNPMYNQLAQSQYMAFEENKPALMIVNLDQLKPYEGNPRRTKNPAFEDIKASIKKRGLDHAPNITKRPGDSFYTILDGGNTRLQALNELFAETHDSRFYTIECIYKPWENDVDDVTHEVNMIIGHLAENDLRGELSFIEKALSIEEVRKLYEKKYDESFSHRQLSEKLKENGYPISNQQLGRMARTVELIFPFIPNVLFSGLGKHQIEKLLTLYTNSENAYEMHKIVVEPNKNFLNLWGESLATFDTYPDDFSLISFQDELIGCLVECFNNQVSYDMFRLDISMSPEQRKKLQEQTDAQMLPPTQEVSQQNLNTDKKAVEKVVAPNQKNEEVYEEEIIDTDNVEADSHSVNDEPKESYANSLDLTLEAINQVVDNEDDAKRIQNMLERAKAKLEGFTTQEELQQLAESKGLGFTNVGRQNVVDIWTVHANRKPLLEMYSLALDIADEYGFTHCIENVDSHYHFKVNPLPQPSSLLAEQIHRFLTLLQTADLSSNHELMIEMSSYSLKDISDVVFVKLMRLIRLYRYVGTENA</sequence>
<dbReference type="OrthoDB" id="7656008at2"/>
<reference evidence="2 3" key="1">
    <citation type="submission" date="2018-12" db="EMBL/GenBank/DDBJ databases">
        <authorList>
            <consortium name="Pathogen Informatics"/>
        </authorList>
    </citation>
    <scope>NUCLEOTIDE SEQUENCE [LARGE SCALE GENOMIC DNA]</scope>
    <source>
        <strain evidence="2 3">NCTC12871</strain>
    </source>
</reference>
<dbReference type="GO" id="GO:0007059">
    <property type="term" value="P:chromosome segregation"/>
    <property type="evidence" value="ECO:0007669"/>
    <property type="project" value="TreeGrafter"/>
</dbReference>
<evidence type="ECO:0000313" key="3">
    <source>
        <dbReference type="Proteomes" id="UP000279799"/>
    </source>
</evidence>
<dbReference type="Gene3D" id="3.90.1530.10">
    <property type="entry name" value="Conserved hypothetical protein from pyrococcus furiosus pfu- 392566-001, ParB domain"/>
    <property type="match status" value="1"/>
</dbReference>
<dbReference type="GO" id="GO:0045881">
    <property type="term" value="P:positive regulation of sporulation resulting in formation of a cellular spore"/>
    <property type="evidence" value="ECO:0007669"/>
    <property type="project" value="TreeGrafter"/>
</dbReference>
<dbReference type="InterPro" id="IPR022304">
    <property type="entry name" value="ICE_PFGI_1_ParB"/>
</dbReference>
<dbReference type="KEGG" id="adp:NCTC12871_00817"/>
<accession>A0A448TTN0</accession>
<dbReference type="AlphaFoldDB" id="A0A448TTN0"/>
<dbReference type="Proteomes" id="UP000279799">
    <property type="component" value="Chromosome"/>
</dbReference>
<organism evidence="2 3">
    <name type="scientific">Actinobacillus delphinicola</name>
    <dbReference type="NCBI Taxonomy" id="51161"/>
    <lineage>
        <taxon>Bacteria</taxon>
        <taxon>Pseudomonadati</taxon>
        <taxon>Pseudomonadota</taxon>
        <taxon>Gammaproteobacteria</taxon>
        <taxon>Pasteurellales</taxon>
        <taxon>Pasteurellaceae</taxon>
        <taxon>Actinobacillus</taxon>
    </lineage>
</organism>